<evidence type="ECO:0000256" key="4">
    <source>
        <dbReference type="ARBA" id="ARBA00023004"/>
    </source>
</evidence>
<keyword evidence="3" id="KW-0560">Oxidoreductase</keyword>
<evidence type="ECO:0000256" key="3">
    <source>
        <dbReference type="ARBA" id="ARBA00023002"/>
    </source>
</evidence>
<evidence type="ECO:0000256" key="1">
    <source>
        <dbReference type="ARBA" id="ARBA00022485"/>
    </source>
</evidence>
<dbReference type="InterPro" id="IPR004017">
    <property type="entry name" value="Cys_rich_dom"/>
</dbReference>
<dbReference type="InterPro" id="IPR036188">
    <property type="entry name" value="FAD/NAD-bd_sf"/>
</dbReference>
<organism evidence="7">
    <name type="scientific">Desulfitobacterium hafniense</name>
    <name type="common">Desulfitobacterium frappieri</name>
    <dbReference type="NCBI Taxonomy" id="49338"/>
    <lineage>
        <taxon>Bacteria</taxon>
        <taxon>Bacillati</taxon>
        <taxon>Bacillota</taxon>
        <taxon>Clostridia</taxon>
        <taxon>Eubacteriales</taxon>
        <taxon>Desulfitobacteriaceae</taxon>
        <taxon>Desulfitobacterium</taxon>
    </lineage>
</organism>
<keyword evidence="4" id="KW-0408">Iron</keyword>
<dbReference type="InterPro" id="IPR009051">
    <property type="entry name" value="Helical_ferredxn"/>
</dbReference>
<evidence type="ECO:0000259" key="6">
    <source>
        <dbReference type="PROSITE" id="PS51379"/>
    </source>
</evidence>
<dbReference type="Pfam" id="PF02754">
    <property type="entry name" value="CCG"/>
    <property type="match status" value="2"/>
</dbReference>
<gene>
    <name evidence="7" type="ORF">DPCES_2178</name>
</gene>
<dbReference type="SUPFAM" id="SSF51971">
    <property type="entry name" value="Nucleotide-binding domain"/>
    <property type="match status" value="1"/>
</dbReference>
<dbReference type="GO" id="GO:0005886">
    <property type="term" value="C:plasma membrane"/>
    <property type="evidence" value="ECO:0007669"/>
    <property type="project" value="TreeGrafter"/>
</dbReference>
<dbReference type="PROSITE" id="PS51379">
    <property type="entry name" value="4FE4S_FER_2"/>
    <property type="match status" value="1"/>
</dbReference>
<dbReference type="Pfam" id="PF14691">
    <property type="entry name" value="Fer4_20"/>
    <property type="match status" value="1"/>
</dbReference>
<keyword evidence="1" id="KW-0004">4Fe-4S</keyword>
<dbReference type="AlphaFoldDB" id="A0A098B145"/>
<dbReference type="Pfam" id="PF13450">
    <property type="entry name" value="NAD_binding_8"/>
    <property type="match status" value="1"/>
</dbReference>
<dbReference type="InterPro" id="IPR028261">
    <property type="entry name" value="DPD_II"/>
</dbReference>
<dbReference type="InterPro" id="IPR017896">
    <property type="entry name" value="4Fe4S_Fe-S-bd"/>
</dbReference>
<dbReference type="SUPFAM" id="SSF46548">
    <property type="entry name" value="alpha-helical ferredoxin"/>
    <property type="match status" value="1"/>
</dbReference>
<dbReference type="Pfam" id="PF13534">
    <property type="entry name" value="Fer4_17"/>
    <property type="match status" value="1"/>
</dbReference>
<dbReference type="PATRIC" id="fig|49338.4.peg.2346"/>
<dbReference type="PRINTS" id="PR00469">
    <property type="entry name" value="PNDRDTASEII"/>
</dbReference>
<dbReference type="EMBL" id="LK996017">
    <property type="protein sequence ID" value="CDX02065.1"/>
    <property type="molecule type" value="Genomic_DNA"/>
</dbReference>
<keyword evidence="5" id="KW-0411">Iron-sulfur</keyword>
<evidence type="ECO:0000256" key="5">
    <source>
        <dbReference type="ARBA" id="ARBA00023014"/>
    </source>
</evidence>
<dbReference type="GO" id="GO:0046872">
    <property type="term" value="F:metal ion binding"/>
    <property type="evidence" value="ECO:0007669"/>
    <property type="project" value="UniProtKB-KW"/>
</dbReference>
<dbReference type="Gene3D" id="3.50.50.60">
    <property type="entry name" value="FAD/NAD(P)-binding domain"/>
    <property type="match status" value="1"/>
</dbReference>
<reference evidence="7" key="1">
    <citation type="submission" date="2014-07" db="EMBL/GenBank/DDBJ databases">
        <authorList>
            <person name="Hornung V.Bastian."/>
        </authorList>
    </citation>
    <scope>NUCLEOTIDE SEQUENCE</scope>
    <source>
        <strain evidence="7">PCE-S</strain>
    </source>
</reference>
<dbReference type="InterPro" id="IPR017900">
    <property type="entry name" value="4Fe4S_Fe_S_CS"/>
</dbReference>
<protein>
    <submittedName>
        <fullName evidence="7">Cysteine-rich domain protein</fullName>
    </submittedName>
</protein>
<dbReference type="GO" id="GO:0051539">
    <property type="term" value="F:4 iron, 4 sulfur cluster binding"/>
    <property type="evidence" value="ECO:0007669"/>
    <property type="project" value="UniProtKB-KW"/>
</dbReference>
<dbReference type="PROSITE" id="PS00198">
    <property type="entry name" value="4FE4S_FER_1"/>
    <property type="match status" value="1"/>
</dbReference>
<sequence>MQRPLLHTVGISQKVGMKMEQDELRRLESKCIQENPPACTAGCPIHVDARQMLQAIQNQDWQKALGALWQKQPFPGIISRICDHPCQEVCRRGEVGEAISISALEKYCVENHSYQAPKAKPIVYKNQRVAVIGGGLRGLTAALDLAKKGFQVTLFEAGDRLGGKLWTYSRQQLPRDVITEDLKLLNRPNVEVRLNAPITQQDLPPLQEEFPALYIALAAGSTPATDVLGEGYAVDTQTCATGRAGVFAGSYGGEPSPIQEVAEGRRAALSMDRYLQGASLTASREWEGESISNLFVNLEGIAPLAAVVRKDKDLGYSGEEALAEAGRCLNCQCLECVKACKYLESYGRYPKKYLREIYNNDAIVKGTRYANKMINSCSLCGLCAEVCPHDLNMGDVCLSSREGMVRNKRMPPSAHDFALRDMAFSNSGQFLLTRRQPGFSESRFVFFPGCQLSGSSPEHVENVYALLTARLPGGVGLMLRCCGAPAQWAGEEELFKGAMADLVKEWEGLGRPQVIAACSSCYSMFKETLPVVSLWEVLNDLEISLPATSTPYPLAVQDPCTTRHEESIHKAVRGLLTKLNCQVEELPFSRELTKCCGFGGLMSFANRTLAQEVTVARSQESPLDYLAYCAMCRDRFSAYGKRIVHILDLMFPRAEGEAATREDPGFSHRHENRARLKRKMLRETWQEGLGSEGRERAIELVISPEIRKSMEERLILPEDIEQVIQAAEQSGRKFINPENGHSLAHHRPSRVTYWVEYETQESGVYRVHNAYSHRMEVIEEVKS</sequence>
<evidence type="ECO:0000256" key="2">
    <source>
        <dbReference type="ARBA" id="ARBA00022723"/>
    </source>
</evidence>
<feature type="domain" description="4Fe-4S ferredoxin-type" evidence="6">
    <location>
        <begin position="366"/>
        <end position="396"/>
    </location>
</feature>
<keyword evidence="2" id="KW-0479">Metal-binding</keyword>
<accession>A0A098B145</accession>
<dbReference type="PANTHER" id="PTHR43255">
    <property type="entry name" value="IRON-SULFUR-BINDING OXIDOREDUCTASE FADF-RELATED-RELATED"/>
    <property type="match status" value="1"/>
</dbReference>
<proteinExistence type="predicted"/>
<dbReference type="Gene3D" id="1.10.1060.10">
    <property type="entry name" value="Alpha-helical ferredoxin"/>
    <property type="match status" value="2"/>
</dbReference>
<evidence type="ECO:0000313" key="7">
    <source>
        <dbReference type="EMBL" id="CDX02065.1"/>
    </source>
</evidence>
<dbReference type="InterPro" id="IPR051460">
    <property type="entry name" value="HdrC_iron-sulfur_subunit"/>
</dbReference>
<dbReference type="NCBIfam" id="NF045663">
    <property type="entry name" value="diclust_near_Sec"/>
    <property type="match status" value="1"/>
</dbReference>
<dbReference type="GO" id="GO:0016491">
    <property type="term" value="F:oxidoreductase activity"/>
    <property type="evidence" value="ECO:0007669"/>
    <property type="project" value="UniProtKB-KW"/>
</dbReference>
<dbReference type="PANTHER" id="PTHR43255:SF1">
    <property type="entry name" value="IRON-SULFUR-BINDING OXIDOREDUCTASE FADF-RELATED"/>
    <property type="match status" value="1"/>
</dbReference>
<name>A0A098B145_DESHA</name>